<gene>
    <name evidence="3" type="primary">LOC114244789</name>
</gene>
<dbReference type="Pfam" id="PF07841">
    <property type="entry name" value="DM4_12"/>
    <property type="match status" value="1"/>
</dbReference>
<dbReference type="KEGG" id="bman:114244789"/>
<dbReference type="OrthoDB" id="8185446at2759"/>
<evidence type="ECO:0000313" key="3">
    <source>
        <dbReference type="RefSeq" id="XP_028032496.1"/>
    </source>
</evidence>
<keyword evidence="1" id="KW-1133">Transmembrane helix</keyword>
<feature type="transmembrane region" description="Helical" evidence="1">
    <location>
        <begin position="6"/>
        <end position="27"/>
    </location>
</feature>
<dbReference type="RefSeq" id="XP_028032496.1">
    <property type="nucleotide sequence ID" value="XM_028176695.1"/>
</dbReference>
<dbReference type="GeneID" id="114244789"/>
<dbReference type="PANTHER" id="PTHR21398:SF7">
    <property type="entry name" value="LP19941P"/>
    <property type="match status" value="1"/>
</dbReference>
<dbReference type="PROSITE" id="PS51257">
    <property type="entry name" value="PROKAR_LIPOPROTEIN"/>
    <property type="match status" value="1"/>
</dbReference>
<sequence length="230" mass="26058">MNIILRHLGIIMMLMCYVILGACNEIYPSKSKLLSRRRRYVAFPEGSSFSCAGCMTVGLIGQPAPSTAPGTFTFGLNWAIAYELPNATETTAFYTQKYKYKKPVHQRRSRRELYEKIETILDSMGYSGRQCILKTLCETTQRIVPHGENMVEEVFRSLFTLPMVKVLSSEPLEHTIYDSAHRLGVLLQNCDAMFNCPISLVDWAKGYYNAPSPNVDTLRNPWALFSSNFG</sequence>
<evidence type="ECO:0000313" key="2">
    <source>
        <dbReference type="Proteomes" id="UP000504629"/>
    </source>
</evidence>
<name>A0A6J2JRT9_BOMMA</name>
<accession>A0A6J2JRT9</accession>
<dbReference type="InterPro" id="IPR006631">
    <property type="entry name" value="DM4_12"/>
</dbReference>
<dbReference type="Proteomes" id="UP000504629">
    <property type="component" value="Unplaced"/>
</dbReference>
<dbReference type="AlphaFoldDB" id="A0A6J2JRT9"/>
<dbReference type="SMART" id="SM00718">
    <property type="entry name" value="DM4_12"/>
    <property type="match status" value="1"/>
</dbReference>
<evidence type="ECO:0000256" key="1">
    <source>
        <dbReference type="SAM" id="Phobius"/>
    </source>
</evidence>
<dbReference type="PANTHER" id="PTHR21398">
    <property type="entry name" value="AGAP007094-PA"/>
    <property type="match status" value="1"/>
</dbReference>
<reference evidence="3" key="1">
    <citation type="submission" date="2025-08" db="UniProtKB">
        <authorList>
            <consortium name="RefSeq"/>
        </authorList>
    </citation>
    <scope>IDENTIFICATION</scope>
    <source>
        <tissue evidence="3">Silk gland</tissue>
    </source>
</reference>
<keyword evidence="1" id="KW-0472">Membrane</keyword>
<keyword evidence="2" id="KW-1185">Reference proteome</keyword>
<organism evidence="2 3">
    <name type="scientific">Bombyx mandarina</name>
    <name type="common">Wild silk moth</name>
    <name type="synonym">Wild silkworm</name>
    <dbReference type="NCBI Taxonomy" id="7092"/>
    <lineage>
        <taxon>Eukaryota</taxon>
        <taxon>Metazoa</taxon>
        <taxon>Ecdysozoa</taxon>
        <taxon>Arthropoda</taxon>
        <taxon>Hexapoda</taxon>
        <taxon>Insecta</taxon>
        <taxon>Pterygota</taxon>
        <taxon>Neoptera</taxon>
        <taxon>Endopterygota</taxon>
        <taxon>Lepidoptera</taxon>
        <taxon>Glossata</taxon>
        <taxon>Ditrysia</taxon>
        <taxon>Bombycoidea</taxon>
        <taxon>Bombycidae</taxon>
        <taxon>Bombycinae</taxon>
        <taxon>Bombyx</taxon>
    </lineage>
</organism>
<protein>
    <submittedName>
        <fullName evidence="3">Uncharacterized protein LOC114244789</fullName>
    </submittedName>
</protein>
<proteinExistence type="predicted"/>
<keyword evidence="1" id="KW-0812">Transmembrane</keyword>